<organism evidence="2 3">
    <name type="scientific">Austropuccinia psidii MF-1</name>
    <dbReference type="NCBI Taxonomy" id="1389203"/>
    <lineage>
        <taxon>Eukaryota</taxon>
        <taxon>Fungi</taxon>
        <taxon>Dikarya</taxon>
        <taxon>Basidiomycota</taxon>
        <taxon>Pucciniomycotina</taxon>
        <taxon>Pucciniomycetes</taxon>
        <taxon>Pucciniales</taxon>
        <taxon>Sphaerophragmiaceae</taxon>
        <taxon>Austropuccinia</taxon>
    </lineage>
</organism>
<evidence type="ECO:0000313" key="3">
    <source>
        <dbReference type="Proteomes" id="UP000765509"/>
    </source>
</evidence>
<comment type="caution">
    <text evidence="2">The sequence shown here is derived from an EMBL/GenBank/DDBJ whole genome shotgun (WGS) entry which is preliminary data.</text>
</comment>
<reference evidence="2" key="1">
    <citation type="submission" date="2021-03" db="EMBL/GenBank/DDBJ databases">
        <title>Draft genome sequence of rust myrtle Austropuccinia psidii MF-1, a brazilian biotype.</title>
        <authorList>
            <person name="Quecine M.C."/>
            <person name="Pachon D.M.R."/>
            <person name="Bonatelli M.L."/>
            <person name="Correr F.H."/>
            <person name="Franceschini L.M."/>
            <person name="Leite T.F."/>
            <person name="Margarido G.R.A."/>
            <person name="Almeida C.A."/>
            <person name="Ferrarezi J.A."/>
            <person name="Labate C.A."/>
        </authorList>
    </citation>
    <scope>NUCLEOTIDE SEQUENCE</scope>
    <source>
        <strain evidence="2">MF-1</strain>
    </source>
</reference>
<sequence>MDKKKSKLTSHLEELGEGFQKICLKEIPFKDLIIITKGWNPNRKFYLLKERPASIRENQATIQAIDETVNKKEHTMIPSYLQGFPGEEKDKRAEQNFFQPEEERVRTTSPEAVEIGKRSTEETDIVVNTSHRISTPTIRNAILTQNKHIVVKTESNINSNALLLQMYQFPEQAKKEFERLHEKISRLQEVNTLKPKTINNFQEDYNKLSKASEKTKKRLNNVLEEKYHQKRDREYLDQVMQKLFHVCQNLPT</sequence>
<dbReference type="AlphaFoldDB" id="A0A9Q3F516"/>
<proteinExistence type="predicted"/>
<accession>A0A9Q3F516</accession>
<evidence type="ECO:0000256" key="1">
    <source>
        <dbReference type="SAM" id="Coils"/>
    </source>
</evidence>
<keyword evidence="1" id="KW-0175">Coiled coil</keyword>
<protein>
    <submittedName>
        <fullName evidence="2">Uncharacterized protein</fullName>
    </submittedName>
</protein>
<feature type="coiled-coil region" evidence="1">
    <location>
        <begin position="198"/>
        <end position="225"/>
    </location>
</feature>
<gene>
    <name evidence="2" type="ORF">O181_070256</name>
</gene>
<keyword evidence="3" id="KW-1185">Reference proteome</keyword>
<name>A0A9Q3F516_9BASI</name>
<dbReference type="EMBL" id="AVOT02036092">
    <property type="protein sequence ID" value="MBW0530541.1"/>
    <property type="molecule type" value="Genomic_DNA"/>
</dbReference>
<dbReference type="Proteomes" id="UP000765509">
    <property type="component" value="Unassembled WGS sequence"/>
</dbReference>
<evidence type="ECO:0000313" key="2">
    <source>
        <dbReference type="EMBL" id="MBW0530541.1"/>
    </source>
</evidence>